<dbReference type="GO" id="GO:0005768">
    <property type="term" value="C:endosome"/>
    <property type="evidence" value="ECO:0007669"/>
    <property type="project" value="TreeGrafter"/>
</dbReference>
<keyword evidence="8 10" id="KW-0325">Glycoprotein</keyword>
<dbReference type="FunFam" id="3.40.50.150:FF:000170">
    <property type="entry name" value="Probable methyltransferase PMT6"/>
    <property type="match status" value="1"/>
</dbReference>
<accession>A0A2U1N6W1</accession>
<evidence type="ECO:0000256" key="10">
    <source>
        <dbReference type="RuleBase" id="RU366043"/>
    </source>
</evidence>
<gene>
    <name evidence="11" type="ORF">CTI12_AA301190</name>
</gene>
<dbReference type="AlphaFoldDB" id="A0A2U1N6W1"/>
<proteinExistence type="inferred from homology"/>
<keyword evidence="6 10" id="KW-1133">Transmembrane helix</keyword>
<dbReference type="PANTHER" id="PTHR10108">
    <property type="entry name" value="SAM-DEPENDENT METHYLTRANSFERASE"/>
    <property type="match status" value="1"/>
</dbReference>
<dbReference type="GO" id="GO:0016020">
    <property type="term" value="C:membrane"/>
    <property type="evidence" value="ECO:0007669"/>
    <property type="project" value="UniProtKB-SubCell"/>
</dbReference>
<name>A0A2U1N6W1_ARTAN</name>
<comment type="subcellular location">
    <subcellularLocation>
        <location evidence="9">Endomembrane system</location>
        <topology evidence="9">Single-pass type II membrane protein</topology>
    </subcellularLocation>
    <subcellularLocation>
        <location evidence="10">Membrane</location>
        <topology evidence="10">Single-pass type II membrane protein</topology>
    </subcellularLocation>
</comment>
<dbReference type="Gene3D" id="3.40.50.150">
    <property type="entry name" value="Vaccinia Virus protein VP39"/>
    <property type="match status" value="1"/>
</dbReference>
<keyword evidence="2 10" id="KW-0489">Methyltransferase</keyword>
<dbReference type="InterPro" id="IPR029063">
    <property type="entry name" value="SAM-dependent_MTases_sf"/>
</dbReference>
<evidence type="ECO:0000256" key="1">
    <source>
        <dbReference type="ARBA" id="ARBA00008361"/>
    </source>
</evidence>
<evidence type="ECO:0000256" key="5">
    <source>
        <dbReference type="ARBA" id="ARBA00022968"/>
    </source>
</evidence>
<dbReference type="PANTHER" id="PTHR10108:SF1121">
    <property type="entry name" value="METHYLTRANSFERASE"/>
    <property type="match status" value="1"/>
</dbReference>
<sequence length="712" mass="81753">MNGGLFGWTSSAFEVKSGKTIVLVLLVMVGSFYCGTFFGRNSSSIYVQDDQFAMNYTSSASSLGDPTFSNRVTLTHRHSPLTIPETGMNICPIEFNEHIPCHDPSYINKLRPNLDITKREDLERHCPPLERRLFCLIPPPIDYKIPIRWPTSRDYLRINADGWRISRPKGDPTFSNRVTLTHRHSPLTIPETGMNICPIEFNEHIPCHDPSYINKLRPNLDITKREDLERHCPPLERRLFCLIPPPIDYKIPIRWPTSRDYVWRSNVNHTRLSEVKGGQNWVHEKDQLWWFPGGGTHFKHGATEYIERLGNMTTNETGDLRSSGIYQVLDVGCGVASFSAYLLTLDIQTMSFAPKDGHENQIQFALERGIGTMISALATKQLPYPSNSFEMVHCSRCRVDWHENDGILLKEVNRLLRPNGYFVYSAPPAYRKDKDFPLIWEKLVNITSAMCWRLIAKKVQTAIWIKDVSQSCLQNNADQMLVEICDSVDDKKPSWKTPLRNCVPSTAASEFPKLPPRPHRQSVYLESLNDIGITQEMFLSDSLYWQDQVRHYWRLMNTDETSVRNVMDMNALNGGFAVAFSTWPVWVMNVVPATMNDTLSAIYARGLIGAFHDWSEAFSSYPRTYDLLHASYLFSHYKNCNDGCSLEDIMLEMDRLLRPQGFVIIRDDESIVSRIRDLAPKFLWDTTSHVLENQQGASEPVLICQKKFWAIV</sequence>
<dbReference type="InterPro" id="IPR004159">
    <property type="entry name" value="Put_SAM_MeTrfase"/>
</dbReference>
<dbReference type="GO" id="GO:0005802">
    <property type="term" value="C:trans-Golgi network"/>
    <property type="evidence" value="ECO:0007669"/>
    <property type="project" value="TreeGrafter"/>
</dbReference>
<keyword evidence="3 10" id="KW-0808">Transferase</keyword>
<dbReference type="SUPFAM" id="SSF53335">
    <property type="entry name" value="S-adenosyl-L-methionine-dependent methyltransferases"/>
    <property type="match status" value="2"/>
</dbReference>
<protein>
    <recommendedName>
        <fullName evidence="10">Methyltransferase</fullName>
        <ecNumber evidence="10">2.1.1.-</ecNumber>
    </recommendedName>
</protein>
<reference evidence="11 12" key="1">
    <citation type="journal article" date="2018" name="Mol. Plant">
        <title>The genome of Artemisia annua provides insight into the evolution of Asteraceae family and artemisinin biosynthesis.</title>
        <authorList>
            <person name="Shen Q."/>
            <person name="Zhang L."/>
            <person name="Liao Z."/>
            <person name="Wang S."/>
            <person name="Yan T."/>
            <person name="Shi P."/>
            <person name="Liu M."/>
            <person name="Fu X."/>
            <person name="Pan Q."/>
            <person name="Wang Y."/>
            <person name="Lv Z."/>
            <person name="Lu X."/>
            <person name="Zhang F."/>
            <person name="Jiang W."/>
            <person name="Ma Y."/>
            <person name="Chen M."/>
            <person name="Hao X."/>
            <person name="Li L."/>
            <person name="Tang Y."/>
            <person name="Lv G."/>
            <person name="Zhou Y."/>
            <person name="Sun X."/>
            <person name="Brodelius P.E."/>
            <person name="Rose J.K.C."/>
            <person name="Tang K."/>
        </authorList>
    </citation>
    <scope>NUCLEOTIDE SEQUENCE [LARGE SCALE GENOMIC DNA]</scope>
    <source>
        <strain evidence="12">cv. Huhao1</strain>
        <tissue evidence="11">Leaf</tissue>
    </source>
</reference>
<evidence type="ECO:0000313" key="12">
    <source>
        <dbReference type="Proteomes" id="UP000245207"/>
    </source>
</evidence>
<evidence type="ECO:0000256" key="6">
    <source>
        <dbReference type="ARBA" id="ARBA00022989"/>
    </source>
</evidence>
<comment type="similarity">
    <text evidence="1 10">Belongs to the methyltransferase superfamily.</text>
</comment>
<dbReference type="STRING" id="35608.A0A2U1N6W1"/>
<evidence type="ECO:0000256" key="8">
    <source>
        <dbReference type="ARBA" id="ARBA00023180"/>
    </source>
</evidence>
<keyword evidence="12" id="KW-1185">Reference proteome</keyword>
<dbReference type="Pfam" id="PF03141">
    <property type="entry name" value="Methyltransf_29"/>
    <property type="match status" value="2"/>
</dbReference>
<keyword evidence="5 10" id="KW-0735">Signal-anchor</keyword>
<dbReference type="OrthoDB" id="2013972at2759"/>
<evidence type="ECO:0000256" key="4">
    <source>
        <dbReference type="ARBA" id="ARBA00022692"/>
    </source>
</evidence>
<keyword evidence="7 10" id="KW-0472">Membrane</keyword>
<comment type="caution">
    <text evidence="11">The sequence shown here is derived from an EMBL/GenBank/DDBJ whole genome shotgun (WGS) entry which is preliminary data.</text>
</comment>
<dbReference type="GO" id="GO:0008168">
    <property type="term" value="F:methyltransferase activity"/>
    <property type="evidence" value="ECO:0007669"/>
    <property type="project" value="UniProtKB-UniRule"/>
</dbReference>
<evidence type="ECO:0000256" key="9">
    <source>
        <dbReference type="ARBA" id="ARBA00060399"/>
    </source>
</evidence>
<evidence type="ECO:0000256" key="7">
    <source>
        <dbReference type="ARBA" id="ARBA00023136"/>
    </source>
</evidence>
<dbReference type="EC" id="2.1.1.-" evidence="10"/>
<evidence type="ECO:0000313" key="11">
    <source>
        <dbReference type="EMBL" id="PWA69204.1"/>
    </source>
</evidence>
<evidence type="ECO:0000256" key="3">
    <source>
        <dbReference type="ARBA" id="ARBA00022679"/>
    </source>
</evidence>
<dbReference type="Proteomes" id="UP000245207">
    <property type="component" value="Unassembled WGS sequence"/>
</dbReference>
<organism evidence="11 12">
    <name type="scientific">Artemisia annua</name>
    <name type="common">Sweet wormwood</name>
    <dbReference type="NCBI Taxonomy" id="35608"/>
    <lineage>
        <taxon>Eukaryota</taxon>
        <taxon>Viridiplantae</taxon>
        <taxon>Streptophyta</taxon>
        <taxon>Embryophyta</taxon>
        <taxon>Tracheophyta</taxon>
        <taxon>Spermatophyta</taxon>
        <taxon>Magnoliopsida</taxon>
        <taxon>eudicotyledons</taxon>
        <taxon>Gunneridae</taxon>
        <taxon>Pentapetalae</taxon>
        <taxon>asterids</taxon>
        <taxon>campanulids</taxon>
        <taxon>Asterales</taxon>
        <taxon>Asteraceae</taxon>
        <taxon>Asteroideae</taxon>
        <taxon>Anthemideae</taxon>
        <taxon>Artemisiinae</taxon>
        <taxon>Artemisia</taxon>
    </lineage>
</organism>
<dbReference type="GO" id="GO:0032259">
    <property type="term" value="P:methylation"/>
    <property type="evidence" value="ECO:0007669"/>
    <property type="project" value="UniProtKB-KW"/>
</dbReference>
<feature type="transmembrane region" description="Helical" evidence="10">
    <location>
        <begin position="21"/>
        <end position="39"/>
    </location>
</feature>
<dbReference type="EMBL" id="PKPP01003489">
    <property type="protein sequence ID" value="PWA69204.1"/>
    <property type="molecule type" value="Genomic_DNA"/>
</dbReference>
<evidence type="ECO:0000256" key="2">
    <source>
        <dbReference type="ARBA" id="ARBA00022603"/>
    </source>
</evidence>
<keyword evidence="4 10" id="KW-0812">Transmembrane</keyword>